<gene>
    <name evidence="2" type="ORF">RISW2_19415</name>
</gene>
<dbReference type="eggNOG" id="ENOG5031HK9">
    <property type="taxonomic scope" value="Bacteria"/>
</dbReference>
<dbReference type="RefSeq" id="WP_043774923.1">
    <property type="nucleotide sequence ID" value="NZ_JAME01000059.1"/>
</dbReference>
<evidence type="ECO:0000256" key="1">
    <source>
        <dbReference type="SAM" id="Phobius"/>
    </source>
</evidence>
<dbReference type="Proteomes" id="UP000023430">
    <property type="component" value="Unassembled WGS sequence"/>
</dbReference>
<accession>X7F1R7</accession>
<dbReference type="STRING" id="1449351.RISW2_19415"/>
<organism evidence="2 3">
    <name type="scientific">Roseivivax isoporae LMG 25204</name>
    <dbReference type="NCBI Taxonomy" id="1449351"/>
    <lineage>
        <taxon>Bacteria</taxon>
        <taxon>Pseudomonadati</taxon>
        <taxon>Pseudomonadota</taxon>
        <taxon>Alphaproteobacteria</taxon>
        <taxon>Rhodobacterales</taxon>
        <taxon>Roseobacteraceae</taxon>
        <taxon>Roseivivax</taxon>
    </lineage>
</organism>
<feature type="transmembrane region" description="Helical" evidence="1">
    <location>
        <begin position="48"/>
        <end position="66"/>
    </location>
</feature>
<keyword evidence="1" id="KW-0472">Membrane</keyword>
<proteinExistence type="predicted"/>
<dbReference type="AlphaFoldDB" id="X7F1R7"/>
<protein>
    <recommendedName>
        <fullName evidence="4">DUF4345 domain-containing protein</fullName>
    </recommendedName>
</protein>
<evidence type="ECO:0008006" key="4">
    <source>
        <dbReference type="Google" id="ProtNLM"/>
    </source>
</evidence>
<sequence length="134" mass="14227">MTVDHVTRGLLLAMAIGLVPIALAYGTAPQAGLPWLYRIDASGVPTRHVFRAIMGLYLALVVFWLVGGLRSALRRPALWSLFVFTFGLASGRVLSLAIDGWPGVLLFGYTLAEIALAALAGGLLAQPPDQREAG</sequence>
<reference evidence="2 3" key="1">
    <citation type="submission" date="2014-01" db="EMBL/GenBank/DDBJ databases">
        <title>Roseivivax isoporae LMG 25204 Genome Sequencing.</title>
        <authorList>
            <person name="Lai Q."/>
            <person name="Li G."/>
            <person name="Shao Z."/>
        </authorList>
    </citation>
    <scope>NUCLEOTIDE SEQUENCE [LARGE SCALE GENOMIC DNA]</scope>
    <source>
        <strain evidence="2 3">LMG 25204</strain>
    </source>
</reference>
<dbReference type="OrthoDB" id="1188911at2"/>
<feature type="transmembrane region" description="Helical" evidence="1">
    <location>
        <begin position="78"/>
        <end position="98"/>
    </location>
</feature>
<dbReference type="PATRIC" id="fig|1449351.3.peg.4356"/>
<comment type="caution">
    <text evidence="2">The sequence shown here is derived from an EMBL/GenBank/DDBJ whole genome shotgun (WGS) entry which is preliminary data.</text>
</comment>
<dbReference type="EMBL" id="JAME01000059">
    <property type="protein sequence ID" value="ETX26735.1"/>
    <property type="molecule type" value="Genomic_DNA"/>
</dbReference>
<evidence type="ECO:0000313" key="3">
    <source>
        <dbReference type="Proteomes" id="UP000023430"/>
    </source>
</evidence>
<evidence type="ECO:0000313" key="2">
    <source>
        <dbReference type="EMBL" id="ETX26735.1"/>
    </source>
</evidence>
<name>X7F1R7_9RHOB</name>
<dbReference type="InterPro" id="IPR025597">
    <property type="entry name" value="DUF4345"/>
</dbReference>
<dbReference type="Pfam" id="PF14248">
    <property type="entry name" value="DUF4345"/>
    <property type="match status" value="1"/>
</dbReference>
<feature type="transmembrane region" description="Helical" evidence="1">
    <location>
        <begin position="104"/>
        <end position="125"/>
    </location>
</feature>
<keyword evidence="1" id="KW-1133">Transmembrane helix</keyword>
<keyword evidence="1" id="KW-0812">Transmembrane</keyword>
<keyword evidence="3" id="KW-1185">Reference proteome</keyword>